<gene>
    <name evidence="3" type="ORF">ACFSBL_16145</name>
</gene>
<evidence type="ECO:0000256" key="1">
    <source>
        <dbReference type="SAM" id="Phobius"/>
    </source>
</evidence>
<keyword evidence="1" id="KW-0472">Membrane</keyword>
<accession>A0ABD6DLP5</accession>
<dbReference type="Proteomes" id="UP001597034">
    <property type="component" value="Unassembled WGS sequence"/>
</dbReference>
<keyword evidence="1" id="KW-1133">Transmembrane helix</keyword>
<keyword evidence="1" id="KW-0812">Transmembrane</keyword>
<organism evidence="3 4">
    <name type="scientific">Haloarchaeobius litoreus</name>
    <dbReference type="NCBI Taxonomy" id="755306"/>
    <lineage>
        <taxon>Archaea</taxon>
        <taxon>Methanobacteriati</taxon>
        <taxon>Methanobacteriota</taxon>
        <taxon>Stenosarchaea group</taxon>
        <taxon>Halobacteria</taxon>
        <taxon>Halobacteriales</taxon>
        <taxon>Halorubellaceae</taxon>
        <taxon>Haloarchaeobius</taxon>
    </lineage>
</organism>
<feature type="domain" description="DUF7577" evidence="2">
    <location>
        <begin position="62"/>
        <end position="89"/>
    </location>
</feature>
<evidence type="ECO:0000259" key="2">
    <source>
        <dbReference type="Pfam" id="PF24463"/>
    </source>
</evidence>
<comment type="caution">
    <text evidence="3">The sequence shown here is derived from an EMBL/GenBank/DDBJ whole genome shotgun (WGS) entry which is preliminary data.</text>
</comment>
<reference evidence="3 4" key="1">
    <citation type="journal article" date="2019" name="Int. J. Syst. Evol. Microbiol.">
        <title>The Global Catalogue of Microorganisms (GCM) 10K type strain sequencing project: providing services to taxonomists for standard genome sequencing and annotation.</title>
        <authorList>
            <consortium name="The Broad Institute Genomics Platform"/>
            <consortium name="The Broad Institute Genome Sequencing Center for Infectious Disease"/>
            <person name="Wu L."/>
            <person name="Ma J."/>
        </authorList>
    </citation>
    <scope>NUCLEOTIDE SEQUENCE [LARGE SCALE GENOMIC DNA]</scope>
    <source>
        <strain evidence="3 4">CGMCC 1.10390</strain>
    </source>
</reference>
<proteinExistence type="predicted"/>
<feature type="transmembrane region" description="Helical" evidence="1">
    <location>
        <begin position="6"/>
        <end position="26"/>
    </location>
</feature>
<dbReference type="InterPro" id="IPR055999">
    <property type="entry name" value="DUF7577"/>
</dbReference>
<dbReference type="AlphaFoldDB" id="A0ABD6DLP5"/>
<dbReference type="EMBL" id="JBHUDO010000003">
    <property type="protein sequence ID" value="MFD1647220.1"/>
    <property type="molecule type" value="Genomic_DNA"/>
</dbReference>
<keyword evidence="4" id="KW-1185">Reference proteome</keyword>
<sequence>MANVWDWTLGYLVVFAVLQLAVYVYYRRQVDDDPTPDPAGGDPAGVDRVVANTSVRDTGATDSRRCPHCGASNEPDSRYRYCRNCAKSLSGA</sequence>
<protein>
    <recommendedName>
        <fullName evidence="2">DUF7577 domain-containing protein</fullName>
    </recommendedName>
</protein>
<dbReference type="RefSeq" id="WP_256400721.1">
    <property type="nucleotide sequence ID" value="NZ_JANHJR010000003.1"/>
</dbReference>
<name>A0ABD6DLP5_9EURY</name>
<dbReference type="Pfam" id="PF24463">
    <property type="entry name" value="DUF7577"/>
    <property type="match status" value="1"/>
</dbReference>
<evidence type="ECO:0000313" key="4">
    <source>
        <dbReference type="Proteomes" id="UP001597034"/>
    </source>
</evidence>
<evidence type="ECO:0000313" key="3">
    <source>
        <dbReference type="EMBL" id="MFD1647220.1"/>
    </source>
</evidence>